<dbReference type="EMBL" id="LGRX02031557">
    <property type="protein sequence ID" value="KAK3244685.1"/>
    <property type="molecule type" value="Genomic_DNA"/>
</dbReference>
<dbReference type="Proteomes" id="UP001190700">
    <property type="component" value="Unassembled WGS sequence"/>
</dbReference>
<comment type="caution">
    <text evidence="1">The sequence shown here is derived from an EMBL/GenBank/DDBJ whole genome shotgun (WGS) entry which is preliminary data.</text>
</comment>
<dbReference type="AlphaFoldDB" id="A0AAE0BZH2"/>
<proteinExistence type="predicted"/>
<evidence type="ECO:0000313" key="2">
    <source>
        <dbReference type="Proteomes" id="UP001190700"/>
    </source>
</evidence>
<evidence type="ECO:0000313" key="1">
    <source>
        <dbReference type="EMBL" id="KAK3244685.1"/>
    </source>
</evidence>
<protein>
    <submittedName>
        <fullName evidence="1">Uncharacterized protein</fullName>
    </submittedName>
</protein>
<sequence length="210" mass="22439">MPKQGFVSFTDTMDASEAAGLVQQSPELDASARDLLALLFAPEGNYIQDLIIEEGVRAVDSLSRDALIQMWRSLASAAPFAAAVSFAPVGPFGSPLGLVPGLNTFPLLSLIAAQNASAIDLSYEDKRNLAIIRKLTSLFLAGAQAPGLKKNQPTALNRQQVEQLTAAFQVASPGVQRMANIFSEKLVQRLRERAQADFSRAGMLARPANA</sequence>
<accession>A0AAE0BZH2</accession>
<reference evidence="1 2" key="1">
    <citation type="journal article" date="2015" name="Genome Biol. Evol.">
        <title>Comparative Genomics of a Bacterivorous Green Alga Reveals Evolutionary Causalities and Consequences of Phago-Mixotrophic Mode of Nutrition.</title>
        <authorList>
            <person name="Burns J.A."/>
            <person name="Paasch A."/>
            <person name="Narechania A."/>
            <person name="Kim E."/>
        </authorList>
    </citation>
    <scope>NUCLEOTIDE SEQUENCE [LARGE SCALE GENOMIC DNA]</scope>
    <source>
        <strain evidence="1 2">PLY_AMNH</strain>
    </source>
</reference>
<organism evidence="1 2">
    <name type="scientific">Cymbomonas tetramitiformis</name>
    <dbReference type="NCBI Taxonomy" id="36881"/>
    <lineage>
        <taxon>Eukaryota</taxon>
        <taxon>Viridiplantae</taxon>
        <taxon>Chlorophyta</taxon>
        <taxon>Pyramimonadophyceae</taxon>
        <taxon>Pyramimonadales</taxon>
        <taxon>Pyramimonadaceae</taxon>
        <taxon>Cymbomonas</taxon>
    </lineage>
</organism>
<keyword evidence="2" id="KW-1185">Reference proteome</keyword>
<name>A0AAE0BZH2_9CHLO</name>
<gene>
    <name evidence="1" type="ORF">CYMTET_45713</name>
</gene>